<protein>
    <submittedName>
        <fullName evidence="1">tRNA (Guanosine(18)-2'-O)-methyltransferase TrmH</fullName>
        <ecNumber evidence="1">2.1.1.34</ecNumber>
    </submittedName>
</protein>
<dbReference type="EC" id="2.1.1.34" evidence="1"/>
<feature type="non-terminal residue" evidence="1">
    <location>
        <position position="33"/>
    </location>
</feature>
<reference evidence="1" key="1">
    <citation type="submission" date="2018-07" db="EMBL/GenBank/DDBJ databases">
        <authorList>
            <person name="Ashton P.M."/>
            <person name="Dallman T."/>
            <person name="Nair S."/>
            <person name="De Pinna E."/>
            <person name="Peters T."/>
            <person name="Grant K."/>
        </authorList>
    </citation>
    <scope>NUCLEOTIDE SEQUENCE</scope>
    <source>
        <strain evidence="1">296838</strain>
    </source>
</reference>
<sequence>MNSQRYERICRMMAMRQPDLTLCLEEVHKPHNV</sequence>
<evidence type="ECO:0000313" key="1">
    <source>
        <dbReference type="EMBL" id="EBR9859762.1"/>
    </source>
</evidence>
<comment type="caution">
    <text evidence="1">The sequence shown here is derived from an EMBL/GenBank/DDBJ whole genome shotgun (WGS) entry which is preliminary data.</text>
</comment>
<keyword evidence="1" id="KW-0808">Transferase</keyword>
<dbReference type="EMBL" id="AAGUAT010000373">
    <property type="protein sequence ID" value="EBR9859762.1"/>
    <property type="molecule type" value="Genomic_DNA"/>
</dbReference>
<keyword evidence="1" id="KW-0489">Methyltransferase</keyword>
<proteinExistence type="predicted"/>
<dbReference type="GO" id="GO:0032259">
    <property type="term" value="P:methylation"/>
    <property type="evidence" value="ECO:0007669"/>
    <property type="project" value="UniProtKB-KW"/>
</dbReference>
<accession>A0A5U8SZ22</accession>
<name>A0A5U8SZ22_SALET</name>
<gene>
    <name evidence="1" type="ORF">DS524_28930</name>
</gene>
<dbReference type="GO" id="GO:0141100">
    <property type="term" value="F:tRNA (guanine(18)-2'-O)-methyltransferase activity"/>
    <property type="evidence" value="ECO:0007669"/>
    <property type="project" value="UniProtKB-EC"/>
</dbReference>
<dbReference type="AlphaFoldDB" id="A0A5U8SZ22"/>
<organism evidence="1">
    <name type="scientific">Salmonella enterica subsp. enterica serovar Chester</name>
    <dbReference type="NCBI Taxonomy" id="149386"/>
    <lineage>
        <taxon>Bacteria</taxon>
        <taxon>Pseudomonadati</taxon>
        <taxon>Pseudomonadota</taxon>
        <taxon>Gammaproteobacteria</taxon>
        <taxon>Enterobacterales</taxon>
        <taxon>Enterobacteriaceae</taxon>
        <taxon>Salmonella</taxon>
    </lineage>
</organism>